<dbReference type="PRINTS" id="PR01437">
    <property type="entry name" value="NUOXDRDTASE4"/>
</dbReference>
<evidence type="ECO:0000256" key="5">
    <source>
        <dbReference type="ARBA" id="ARBA00021006"/>
    </source>
</evidence>
<comment type="subcellular location">
    <subcellularLocation>
        <location evidence="2 17">Mitochondrion membrane</location>
        <topology evidence="2 17">Multi-pass membrane protein</topology>
    </subcellularLocation>
</comment>
<feature type="transmembrane region" description="Helical" evidence="17">
    <location>
        <begin position="6"/>
        <end position="23"/>
    </location>
</feature>
<dbReference type="InterPro" id="IPR003918">
    <property type="entry name" value="NADH_UbQ_OxRdtase"/>
</dbReference>
<feature type="transmembrane region" description="Helical" evidence="17">
    <location>
        <begin position="266"/>
        <end position="285"/>
    </location>
</feature>
<dbReference type="AlphaFoldDB" id="A0AA95NQJ1"/>
<keyword evidence="15 17" id="KW-0472">Membrane</keyword>
<dbReference type="GO" id="GO:0048039">
    <property type="term" value="F:ubiquinone binding"/>
    <property type="evidence" value="ECO:0007669"/>
    <property type="project" value="TreeGrafter"/>
</dbReference>
<comment type="function">
    <text evidence="1">Core subunit of the mitochondrial membrane respiratory chain NADH dehydrogenase (Complex I) that is believed to belong to the minimal assembly required for catalysis. Complex I functions in the transfer of electrons from NADH to the respiratory chain. The immediate electron acceptor for the enzyme is believed to be ubiquinone.</text>
</comment>
<evidence type="ECO:0000256" key="12">
    <source>
        <dbReference type="ARBA" id="ARBA00023027"/>
    </source>
</evidence>
<comment type="function">
    <text evidence="17">Core subunit of the mitochondrial membrane respiratory chain NADH dehydrogenase (Complex I) which catalyzes electron transfer from NADH through the respiratory chain, using ubiquinone as an electron acceptor. Essential for the catalytic activity and assembly of complex I.</text>
</comment>
<keyword evidence="8 17" id="KW-0812">Transmembrane</keyword>
<evidence type="ECO:0000256" key="11">
    <source>
        <dbReference type="ARBA" id="ARBA00022989"/>
    </source>
</evidence>
<keyword evidence="6 17" id="KW-0813">Transport</keyword>
<dbReference type="PANTHER" id="PTHR43507">
    <property type="entry name" value="NADH-UBIQUINONE OXIDOREDUCTASE CHAIN 4"/>
    <property type="match status" value="1"/>
</dbReference>
<feature type="transmembrane region" description="Helical" evidence="17">
    <location>
        <begin position="323"/>
        <end position="342"/>
    </location>
</feature>
<keyword evidence="10 17" id="KW-0249">Electron transport</keyword>
<keyword evidence="13 17" id="KW-0830">Ubiquinone</keyword>
<comment type="catalytic activity">
    <reaction evidence="16 17">
        <text>a ubiquinone + NADH + 5 H(+)(in) = a ubiquinol + NAD(+) + 4 H(+)(out)</text>
        <dbReference type="Rhea" id="RHEA:29091"/>
        <dbReference type="Rhea" id="RHEA-COMP:9565"/>
        <dbReference type="Rhea" id="RHEA-COMP:9566"/>
        <dbReference type="ChEBI" id="CHEBI:15378"/>
        <dbReference type="ChEBI" id="CHEBI:16389"/>
        <dbReference type="ChEBI" id="CHEBI:17976"/>
        <dbReference type="ChEBI" id="CHEBI:57540"/>
        <dbReference type="ChEBI" id="CHEBI:57945"/>
        <dbReference type="EC" id="7.1.1.2"/>
    </reaction>
</comment>
<dbReference type="GO" id="GO:0003954">
    <property type="term" value="F:NADH dehydrogenase activity"/>
    <property type="evidence" value="ECO:0007669"/>
    <property type="project" value="TreeGrafter"/>
</dbReference>
<proteinExistence type="inferred from homology"/>
<dbReference type="GeneID" id="86094740"/>
<evidence type="ECO:0000256" key="9">
    <source>
        <dbReference type="ARBA" id="ARBA00022967"/>
    </source>
</evidence>
<evidence type="ECO:0000259" key="18">
    <source>
        <dbReference type="Pfam" id="PF00361"/>
    </source>
</evidence>
<evidence type="ECO:0000256" key="14">
    <source>
        <dbReference type="ARBA" id="ARBA00023128"/>
    </source>
</evidence>
<feature type="transmembrane region" description="Helical" evidence="17">
    <location>
        <begin position="414"/>
        <end position="433"/>
    </location>
</feature>
<accession>A0AA95NQJ1</accession>
<evidence type="ECO:0000256" key="4">
    <source>
        <dbReference type="ARBA" id="ARBA00012944"/>
    </source>
</evidence>
<evidence type="ECO:0000256" key="3">
    <source>
        <dbReference type="ARBA" id="ARBA00009025"/>
    </source>
</evidence>
<evidence type="ECO:0000259" key="19">
    <source>
        <dbReference type="Pfam" id="PF01059"/>
    </source>
</evidence>
<evidence type="ECO:0000256" key="1">
    <source>
        <dbReference type="ARBA" id="ARBA00003257"/>
    </source>
</evidence>
<evidence type="ECO:0000313" key="20">
    <source>
        <dbReference type="EMBL" id="WKZ08118.1"/>
    </source>
</evidence>
<keyword evidence="14 17" id="KW-0496">Mitochondrion</keyword>
<evidence type="ECO:0000256" key="15">
    <source>
        <dbReference type="ARBA" id="ARBA00023136"/>
    </source>
</evidence>
<evidence type="ECO:0000256" key="7">
    <source>
        <dbReference type="ARBA" id="ARBA00022660"/>
    </source>
</evidence>
<dbReference type="GO" id="GO:0031966">
    <property type="term" value="C:mitochondrial membrane"/>
    <property type="evidence" value="ECO:0007669"/>
    <property type="project" value="UniProtKB-SubCell"/>
</dbReference>
<evidence type="ECO:0000256" key="2">
    <source>
        <dbReference type="ARBA" id="ARBA00004225"/>
    </source>
</evidence>
<dbReference type="GO" id="GO:0015990">
    <property type="term" value="P:electron transport coupled proton transport"/>
    <property type="evidence" value="ECO:0007669"/>
    <property type="project" value="TreeGrafter"/>
</dbReference>
<evidence type="ECO:0000256" key="10">
    <source>
        <dbReference type="ARBA" id="ARBA00022982"/>
    </source>
</evidence>
<comment type="similarity">
    <text evidence="3 17">Belongs to the complex I subunit 4 family.</text>
</comment>
<dbReference type="InterPro" id="IPR000260">
    <property type="entry name" value="NADH4_N"/>
</dbReference>
<dbReference type="PANTHER" id="PTHR43507:SF20">
    <property type="entry name" value="NADH-UBIQUINONE OXIDOREDUCTASE CHAIN 4"/>
    <property type="match status" value="1"/>
</dbReference>
<evidence type="ECO:0000256" key="8">
    <source>
        <dbReference type="ARBA" id="ARBA00022692"/>
    </source>
</evidence>
<feature type="transmembrane region" description="Helical" evidence="17">
    <location>
        <begin position="137"/>
        <end position="156"/>
    </location>
</feature>
<geneLocation type="mitochondrion" evidence="20"/>
<feature type="transmembrane region" description="Helical" evidence="17">
    <location>
        <begin position="375"/>
        <end position="394"/>
    </location>
</feature>
<feature type="transmembrane region" description="Helical" evidence="17">
    <location>
        <begin position="291"/>
        <end position="316"/>
    </location>
</feature>
<feature type="transmembrane region" description="Helical" evidence="17">
    <location>
        <begin position="240"/>
        <end position="259"/>
    </location>
</feature>
<feature type="transmembrane region" description="Helical" evidence="17">
    <location>
        <begin position="107"/>
        <end position="125"/>
    </location>
</feature>
<dbReference type="EMBL" id="OQ984263">
    <property type="protein sequence ID" value="WKZ08118.1"/>
    <property type="molecule type" value="Genomic_DNA"/>
</dbReference>
<protein>
    <recommendedName>
        <fullName evidence="5 17">NADH-ubiquinone oxidoreductase chain 4</fullName>
        <ecNumber evidence="4 17">7.1.1.2</ecNumber>
    </recommendedName>
</protein>
<dbReference type="EC" id="7.1.1.2" evidence="4 17"/>
<keyword evidence="7 17" id="KW-0679">Respiratory chain</keyword>
<dbReference type="InterPro" id="IPR001750">
    <property type="entry name" value="ND/Mrp_TM"/>
</dbReference>
<keyword evidence="9" id="KW-1278">Translocase</keyword>
<evidence type="ECO:0000256" key="6">
    <source>
        <dbReference type="ARBA" id="ARBA00022448"/>
    </source>
</evidence>
<keyword evidence="12 17" id="KW-0520">NAD</keyword>
<keyword evidence="11 17" id="KW-1133">Transmembrane helix</keyword>
<dbReference type="CTD" id="4538"/>
<feature type="transmembrane region" description="Helical" evidence="17">
    <location>
        <begin position="209"/>
        <end position="228"/>
    </location>
</feature>
<dbReference type="GO" id="GO:0042773">
    <property type="term" value="P:ATP synthesis coupled electron transport"/>
    <property type="evidence" value="ECO:0007669"/>
    <property type="project" value="InterPro"/>
</dbReference>
<dbReference type="GO" id="GO:0008137">
    <property type="term" value="F:NADH dehydrogenase (ubiquinone) activity"/>
    <property type="evidence" value="ECO:0007669"/>
    <property type="project" value="UniProtKB-UniRule"/>
</dbReference>
<evidence type="ECO:0000256" key="17">
    <source>
        <dbReference type="RuleBase" id="RU003297"/>
    </source>
</evidence>
<feature type="transmembrane region" description="Helical" evidence="17">
    <location>
        <begin position="30"/>
        <end position="50"/>
    </location>
</feature>
<dbReference type="Pfam" id="PF01059">
    <property type="entry name" value="Oxidored_q5_N"/>
    <property type="match status" value="1"/>
</dbReference>
<feature type="transmembrane region" description="Helical" evidence="17">
    <location>
        <begin position="176"/>
        <end position="197"/>
    </location>
</feature>
<organism evidence="20">
    <name type="scientific">Tribulocentrus zhenbaensis</name>
    <dbReference type="NCBI Taxonomy" id="3065217"/>
    <lineage>
        <taxon>Eukaryota</taxon>
        <taxon>Metazoa</taxon>
        <taxon>Ecdysozoa</taxon>
        <taxon>Arthropoda</taxon>
        <taxon>Hexapoda</taxon>
        <taxon>Insecta</taxon>
        <taxon>Pterygota</taxon>
        <taxon>Neoptera</taxon>
        <taxon>Paraneoptera</taxon>
        <taxon>Hemiptera</taxon>
        <taxon>Auchenorrhyncha</taxon>
        <taxon>Membracoidea</taxon>
        <taxon>Membracidae</taxon>
        <taxon>Tribulocentrus</taxon>
    </lineage>
</organism>
<reference evidence="20" key="1">
    <citation type="journal article" date="2023" name="Genes (Basel)">
        <title>Structural Characteristics of Mitochondrial Genomes of Eight Treehoppers (Hemiptera: Membracidae: Centrotinae) and Their Phylogenetic Implications.</title>
        <authorList>
            <person name="Bai H."/>
            <person name="Zhang J."/>
            <person name="Dietrich C.H."/>
            <person name="Li Y."/>
            <person name="Yuan X."/>
        </authorList>
    </citation>
    <scope>NUCLEOTIDE SEQUENCE</scope>
</reference>
<dbReference type="Pfam" id="PF00361">
    <property type="entry name" value="Proton_antipo_M"/>
    <property type="match status" value="1"/>
</dbReference>
<feature type="transmembrane region" description="Helical" evidence="17">
    <location>
        <begin position="56"/>
        <end position="77"/>
    </location>
</feature>
<evidence type="ECO:0000256" key="16">
    <source>
        <dbReference type="ARBA" id="ARBA00049551"/>
    </source>
</evidence>
<reference evidence="20" key="2">
    <citation type="submission" date="2023-05" db="EMBL/GenBank/DDBJ databases">
        <authorList>
            <person name="Bai H."/>
            <person name="Yuan X."/>
        </authorList>
    </citation>
    <scope>NUCLEOTIDE SEQUENCE</scope>
</reference>
<evidence type="ECO:0000256" key="13">
    <source>
        <dbReference type="ARBA" id="ARBA00023075"/>
    </source>
</evidence>
<feature type="domain" description="NADH:quinone oxidoreductase/Mrp antiporter transmembrane" evidence="18">
    <location>
        <begin position="101"/>
        <end position="369"/>
    </location>
</feature>
<gene>
    <name evidence="20" type="primary">ND4</name>
</gene>
<dbReference type="RefSeq" id="YP_010963635.1">
    <property type="nucleotide sequence ID" value="NC_083904.1"/>
</dbReference>
<feature type="domain" description="NADH:ubiquinone oxidoreductase chain 4 N-terminal" evidence="19">
    <location>
        <begin position="1"/>
        <end position="99"/>
    </location>
</feature>
<sequence>MMSYLFFMVFMIPLFNFNFWYSYQFIYMLFIFVFMFVSSELNLCFISYLFGVDYISYSLIILSFYIISLMNLASLMLMKSSSFLLINYFICFLLFLIFSSINMLLMYMSFEFILIPLMILILGWGYQPERLSSGIYLFFYTLFGSLPLFVFIMYIYNDLYLMCFVFELSFDFNFISHLVVVMPFLIKFPMFMLHFWLPKAHVQAPISGSMILAGLMLKIGGYGLIRFMYLNELLFYNYSYIWFTFGIVGSLMVSFICLIQVDLKCLIAYSSVAHMSLCLMGILTMSKMGLFGSLIMMLSHGLCSSGLFCLANICYLRVNSRSLYLVKGMIFFMPSLSIFWFLFSSFNMGCPPSINFLSELMIIISSICYFDFSYYYLFFSSFFCACFCFYLYSYSQHGSFSDMFSYGNIYASEFLLLFNHLYPLILLLFWFMIF</sequence>
<feature type="transmembrane region" description="Helical" evidence="17">
    <location>
        <begin position="354"/>
        <end position="370"/>
    </location>
</feature>
<name>A0AA95NQJ1_9HEMI</name>
<feature type="transmembrane region" description="Helical" evidence="17">
    <location>
        <begin position="84"/>
        <end position="101"/>
    </location>
</feature>